<feature type="non-terminal residue" evidence="4">
    <location>
        <position position="1"/>
    </location>
</feature>
<sequence>KGEEFLSGLKNFERIEKKRYPYKMRQVLLDDEQEFLFEYEEIRPKKTPKPKRSYDEVFTTAIKEYAKTFISQIETSTLNSNVKTNSKKQVVIKNIGNMTQLHTNKAMDYIAKNGELVRDEFFRWIDYDIVANDWNADFTELRSKNPRLKNMAMHLVFSLDENLHPNNLAILELSVYNSLIDTLGYDYPFMIKLHTHQNKPHAHVIINKTHKFTGKQLRFTNKQHVREFFFQLRESFQDQLYIHSHGRLNYSNEPNIQKRIAGINEELSKLISQGQEQFTQNFNHNEFFDKAYDDAHMEMKLLASVKNKELGKLDFIKTKIITSKAIELLEENFEIDDEHMVWLEKFLEEKSTKPDLKELSILRKGTYKKVMENNYHINNFEKALRNKKTSLLEKQRLNALKQKALAFNEFFKELQNFYNSVKKIHTLEQKINALNKACSNYINIPNKFHALNKGYHAIVQKRKAYELLKPLQHHGANKTMTKNLILLEKEIKEHNNDTKNALGIVYSYLSYSQLALNDKTNSFALNRHLKYLNNIALIASDTLRAENINETNHSCIELLKNLAQRENETMELLEKRKNFCIERKERLQIEILECEDNGKKLARLKKSLQFLEKELELQKSVSKGVAKITLRVLQEMVSLQNTQKSQQEVSKNTEPQHNLKQCSRDDEFER</sequence>
<feature type="coiled-coil region" evidence="1">
    <location>
        <begin position="556"/>
        <end position="621"/>
    </location>
</feature>
<evidence type="ECO:0000313" key="4">
    <source>
        <dbReference type="EMBL" id="EST40659.1"/>
    </source>
</evidence>
<dbReference type="PATRIC" id="fig|1386083.3.peg.715"/>
<dbReference type="EMBL" id="AWNG01000011">
    <property type="protein sequence ID" value="EST40659.1"/>
    <property type="molecule type" value="Genomic_DNA"/>
</dbReference>
<feature type="domain" description="MobA/VirD2-like nuclease" evidence="3">
    <location>
        <begin position="133"/>
        <end position="224"/>
    </location>
</feature>
<dbReference type="AlphaFoldDB" id="V6LIS5"/>
<protein>
    <recommendedName>
        <fullName evidence="3">MobA/VirD2-like nuclease domain-containing protein</fullName>
    </recommendedName>
</protein>
<evidence type="ECO:0000313" key="5">
    <source>
        <dbReference type="Proteomes" id="UP000017937"/>
    </source>
</evidence>
<name>V6LIS5_HELPX</name>
<organism evidence="4 5">
    <name type="scientific">Helicobacter pylori X47-2AL</name>
    <dbReference type="NCBI Taxonomy" id="1386083"/>
    <lineage>
        <taxon>Bacteria</taxon>
        <taxon>Pseudomonadati</taxon>
        <taxon>Campylobacterota</taxon>
        <taxon>Epsilonproteobacteria</taxon>
        <taxon>Campylobacterales</taxon>
        <taxon>Helicobacteraceae</taxon>
        <taxon>Helicobacter</taxon>
    </lineage>
</organism>
<evidence type="ECO:0000256" key="2">
    <source>
        <dbReference type="SAM" id="MobiDB-lite"/>
    </source>
</evidence>
<dbReference type="Proteomes" id="UP000017937">
    <property type="component" value="Unassembled WGS sequence"/>
</dbReference>
<feature type="region of interest" description="Disordered" evidence="2">
    <location>
        <begin position="644"/>
        <end position="670"/>
    </location>
</feature>
<accession>V6LIS5</accession>
<evidence type="ECO:0000256" key="1">
    <source>
        <dbReference type="SAM" id="Coils"/>
    </source>
</evidence>
<evidence type="ECO:0000259" key="3">
    <source>
        <dbReference type="Pfam" id="PF03432"/>
    </source>
</evidence>
<reference evidence="4 5" key="1">
    <citation type="journal article" date="2013" name="Genome Announc.">
        <title>Draft Genome Sequence of Strain X47-2AL, a Feline Helicobacter pylori Isolate.</title>
        <authorList>
            <person name="Veyrier F.J."/>
            <person name="Ecobichon C."/>
            <person name="Boneca I.G."/>
        </authorList>
    </citation>
    <scope>NUCLEOTIDE SEQUENCE [LARGE SCALE GENOMIC DNA]</scope>
    <source>
        <strain evidence="4 5">X47-2AL</strain>
    </source>
</reference>
<proteinExistence type="predicted"/>
<dbReference type="InterPro" id="IPR005094">
    <property type="entry name" value="Endonuclease_MobA/VirD2"/>
</dbReference>
<feature type="compositionally biased region" description="Polar residues" evidence="2">
    <location>
        <begin position="644"/>
        <end position="661"/>
    </location>
</feature>
<dbReference type="RefSeq" id="WP_023526476.1">
    <property type="nucleotide sequence ID" value="NZ_AWNG01000011.1"/>
</dbReference>
<keyword evidence="1" id="KW-0175">Coiled coil</keyword>
<dbReference type="Pfam" id="PF03432">
    <property type="entry name" value="Relaxase"/>
    <property type="match status" value="1"/>
</dbReference>
<gene>
    <name evidence="4" type="ORF">N871_03565</name>
</gene>
<comment type="caution">
    <text evidence="4">The sequence shown here is derived from an EMBL/GenBank/DDBJ whole genome shotgun (WGS) entry which is preliminary data.</text>
</comment>